<comment type="caution">
    <text evidence="2">The sequence shown here is derived from an EMBL/GenBank/DDBJ whole genome shotgun (WGS) entry which is preliminary data.</text>
</comment>
<accession>A0A932MP21</accession>
<evidence type="ECO:0000256" key="1">
    <source>
        <dbReference type="SAM" id="SignalP"/>
    </source>
</evidence>
<reference evidence="2" key="1">
    <citation type="submission" date="2020-07" db="EMBL/GenBank/DDBJ databases">
        <title>Huge and variable diversity of episymbiotic CPR bacteria and DPANN archaea in groundwater ecosystems.</title>
        <authorList>
            <person name="He C.Y."/>
            <person name="Keren R."/>
            <person name="Whittaker M."/>
            <person name="Farag I.F."/>
            <person name="Doudna J."/>
            <person name="Cate J.H.D."/>
            <person name="Banfield J.F."/>
        </authorList>
    </citation>
    <scope>NUCLEOTIDE SEQUENCE</scope>
    <source>
        <strain evidence="2">NC_groundwater_763_Ag_S-0.2um_68_21</strain>
    </source>
</reference>
<evidence type="ECO:0008006" key="4">
    <source>
        <dbReference type="Google" id="ProtNLM"/>
    </source>
</evidence>
<gene>
    <name evidence="2" type="ORF">HYZ11_16930</name>
</gene>
<feature type="signal peptide" evidence="1">
    <location>
        <begin position="1"/>
        <end position="19"/>
    </location>
</feature>
<dbReference type="Proteomes" id="UP000782312">
    <property type="component" value="Unassembled WGS sequence"/>
</dbReference>
<dbReference type="EMBL" id="JACPUR010000040">
    <property type="protein sequence ID" value="MBI3129295.1"/>
    <property type="molecule type" value="Genomic_DNA"/>
</dbReference>
<organism evidence="2 3">
    <name type="scientific">Tectimicrobiota bacterium</name>
    <dbReference type="NCBI Taxonomy" id="2528274"/>
    <lineage>
        <taxon>Bacteria</taxon>
        <taxon>Pseudomonadati</taxon>
        <taxon>Nitrospinota/Tectimicrobiota group</taxon>
        <taxon>Candidatus Tectimicrobiota</taxon>
    </lineage>
</organism>
<evidence type="ECO:0000313" key="3">
    <source>
        <dbReference type="Proteomes" id="UP000782312"/>
    </source>
</evidence>
<protein>
    <recommendedName>
        <fullName evidence="4">Lipoprotein</fullName>
    </recommendedName>
</protein>
<proteinExistence type="predicted"/>
<keyword evidence="1" id="KW-0732">Signal</keyword>
<evidence type="ECO:0000313" key="2">
    <source>
        <dbReference type="EMBL" id="MBI3129295.1"/>
    </source>
</evidence>
<feature type="chain" id="PRO_5037863594" description="Lipoprotein" evidence="1">
    <location>
        <begin position="20"/>
        <end position="156"/>
    </location>
</feature>
<dbReference type="AlphaFoldDB" id="A0A932MP21"/>
<sequence length="156" mass="16723">MPRAARLLAALLLSGCASAPAGLTQEVTVEVVNAPGADCTGEDLQGRKYHWPKTPASAALPRRGGPINLACEAPGFKALAFVLTRSAETGTSPRETFFFFPPAAAAAGLLQGGPDARYQYPSPVRLLMEPAPGAPEEVRRRYRELIREHERESLGR</sequence>
<name>A0A932MP21_UNCTE</name>